<accession>A0A194WAA6</accession>
<dbReference type="EMBL" id="CM003106">
    <property type="protein sequence ID" value="KUI72998.1"/>
    <property type="molecule type" value="Genomic_DNA"/>
</dbReference>
<sequence length="263" mass="29811">MVSSIEKHRSAAAFAPSPPPPRFSAFDYEQDANTHHVQRVDEHDILVLEGEGPRQLHQQFQKRQTKSDSSPLATSAFARAQSPSPTILSIDSSFSLGYKQDEEVPRGRTADKPVPGLQRDHDVNEAFFLIRADYHGASSLERLAKQYYKDSNRQIKAVLATDSKYASPVRKQKHRRSNADSTVDSRAVFSFYRISDRVHQETVIRDTHGNSVASSPLQLFIADFIPDQVLKQLNPVLRQRVEEASFYLPSQLLYKYLEQAEAQ</sequence>
<protein>
    <submittedName>
        <fullName evidence="2">Uncharacterized protein</fullName>
    </submittedName>
</protein>
<dbReference type="OrthoDB" id="3485856at2759"/>
<dbReference type="Proteomes" id="UP000078559">
    <property type="component" value="Chromosome 9"/>
</dbReference>
<name>A0A194WAA6_CYTMA</name>
<evidence type="ECO:0000256" key="1">
    <source>
        <dbReference type="SAM" id="MobiDB-lite"/>
    </source>
</evidence>
<reference evidence="2" key="1">
    <citation type="submission" date="2014-12" db="EMBL/GenBank/DDBJ databases">
        <title>Genome Sequence of Valsa Canker Pathogens Uncovers a Specific Adaption of Colonization on Woody Bark.</title>
        <authorList>
            <person name="Yin Z."/>
            <person name="Liu H."/>
            <person name="Gao X."/>
            <person name="Li Z."/>
            <person name="Song N."/>
            <person name="Ke X."/>
            <person name="Dai Q."/>
            <person name="Wu Y."/>
            <person name="Sun Y."/>
            <person name="Xu J.-R."/>
            <person name="Kang Z.K."/>
            <person name="Wang L."/>
            <person name="Huang L."/>
        </authorList>
    </citation>
    <scope>NUCLEOTIDE SEQUENCE [LARGE SCALE GENOMIC DNA]</scope>
    <source>
        <strain evidence="2">03-8</strain>
    </source>
</reference>
<organism evidence="2 3">
    <name type="scientific">Cytospora mali</name>
    <name type="common">Apple Valsa canker fungus</name>
    <name type="synonym">Valsa mali</name>
    <dbReference type="NCBI Taxonomy" id="578113"/>
    <lineage>
        <taxon>Eukaryota</taxon>
        <taxon>Fungi</taxon>
        <taxon>Dikarya</taxon>
        <taxon>Ascomycota</taxon>
        <taxon>Pezizomycotina</taxon>
        <taxon>Sordariomycetes</taxon>
        <taxon>Sordariomycetidae</taxon>
        <taxon>Diaporthales</taxon>
        <taxon>Cytosporaceae</taxon>
        <taxon>Cytospora</taxon>
    </lineage>
</organism>
<feature type="region of interest" description="Disordered" evidence="1">
    <location>
        <begin position="1"/>
        <end position="26"/>
    </location>
</feature>
<proteinExistence type="predicted"/>
<evidence type="ECO:0000313" key="3">
    <source>
        <dbReference type="Proteomes" id="UP000078559"/>
    </source>
</evidence>
<feature type="compositionally biased region" description="Polar residues" evidence="1">
    <location>
        <begin position="56"/>
        <end position="73"/>
    </location>
</feature>
<feature type="region of interest" description="Disordered" evidence="1">
    <location>
        <begin position="55"/>
        <end position="80"/>
    </location>
</feature>
<dbReference type="AlphaFoldDB" id="A0A194WAA6"/>
<evidence type="ECO:0000313" key="2">
    <source>
        <dbReference type="EMBL" id="KUI72998.1"/>
    </source>
</evidence>
<keyword evidence="3" id="KW-1185">Reference proteome</keyword>
<gene>
    <name evidence="2" type="ORF">VM1G_08154</name>
</gene>